<evidence type="ECO:0000313" key="2">
    <source>
        <dbReference type="EMBL" id="EDR45537.1"/>
    </source>
</evidence>
<reference evidence="2 3" key="1">
    <citation type="submission" date="2007-10" db="EMBL/GenBank/DDBJ databases">
        <title>Draft genome sequence of Dorea formicigenerans(ATCC 27755).</title>
        <authorList>
            <person name="Sudarsanam P."/>
            <person name="Ley R."/>
            <person name="Guruge J."/>
            <person name="Turnbaugh P.J."/>
            <person name="Mahowald M."/>
            <person name="Liep D."/>
            <person name="Gordon J."/>
        </authorList>
    </citation>
    <scope>NUCLEOTIDE SEQUENCE [LARGE SCALE GENOMIC DNA]</scope>
    <source>
        <strain evidence="2 3">ATCC 27755</strain>
    </source>
</reference>
<dbReference type="STRING" id="411461.DORFOR_03321"/>
<sequence>MIHGLLLNILKPHREVAFSSIEGYFLTFGNFIITIGLCAIVIELLKQNVFLKKLLSIK</sequence>
<reference evidence="2 3" key="2">
    <citation type="submission" date="2007-10" db="EMBL/GenBank/DDBJ databases">
        <authorList>
            <person name="Fulton L."/>
            <person name="Clifton S."/>
            <person name="Fulton B."/>
            <person name="Xu J."/>
            <person name="Minx P."/>
            <person name="Pepin K.H."/>
            <person name="Johnson M."/>
            <person name="Thiruvilangam P."/>
            <person name="Bhonagiri V."/>
            <person name="Nash W.E."/>
            <person name="Wang C."/>
            <person name="Mardis E.R."/>
            <person name="Wilson R.K."/>
        </authorList>
    </citation>
    <scope>NUCLEOTIDE SEQUENCE [LARGE SCALE GENOMIC DNA]</scope>
    <source>
        <strain evidence="2 3">ATCC 27755</strain>
    </source>
</reference>
<name>B0GAK5_9FIRM</name>
<accession>B0GAK5</accession>
<evidence type="ECO:0000256" key="1">
    <source>
        <dbReference type="SAM" id="Phobius"/>
    </source>
</evidence>
<dbReference type="AlphaFoldDB" id="B0GAK5"/>
<dbReference type="EMBL" id="AAXA02000016">
    <property type="protein sequence ID" value="EDR45537.1"/>
    <property type="molecule type" value="Genomic_DNA"/>
</dbReference>
<keyword evidence="1" id="KW-1133">Transmembrane helix</keyword>
<dbReference type="Proteomes" id="UP000005359">
    <property type="component" value="Unassembled WGS sequence"/>
</dbReference>
<gene>
    <name evidence="2" type="ORF">DORFOR_03321</name>
</gene>
<evidence type="ECO:0000313" key="3">
    <source>
        <dbReference type="Proteomes" id="UP000005359"/>
    </source>
</evidence>
<keyword evidence="1" id="KW-0472">Membrane</keyword>
<comment type="caution">
    <text evidence="2">The sequence shown here is derived from an EMBL/GenBank/DDBJ whole genome shotgun (WGS) entry which is preliminary data.</text>
</comment>
<proteinExistence type="predicted"/>
<organism evidence="2 3">
    <name type="scientific">Dorea formicigenerans ATCC 27755</name>
    <dbReference type="NCBI Taxonomy" id="411461"/>
    <lineage>
        <taxon>Bacteria</taxon>
        <taxon>Bacillati</taxon>
        <taxon>Bacillota</taxon>
        <taxon>Clostridia</taxon>
        <taxon>Lachnospirales</taxon>
        <taxon>Lachnospiraceae</taxon>
        <taxon>Dorea</taxon>
    </lineage>
</organism>
<dbReference type="PaxDb" id="411461-DORFOR_03321"/>
<keyword evidence="1" id="KW-0812">Transmembrane</keyword>
<feature type="transmembrane region" description="Helical" evidence="1">
    <location>
        <begin position="24"/>
        <end position="45"/>
    </location>
</feature>
<protein>
    <submittedName>
        <fullName evidence="2">Uncharacterized protein</fullName>
    </submittedName>
</protein>